<dbReference type="Proteomes" id="UP000775213">
    <property type="component" value="Unassembled WGS sequence"/>
</dbReference>
<dbReference type="AlphaFoldDB" id="A0AAV7FUA7"/>
<organism evidence="1 2">
    <name type="scientific">Dendrobium chrysotoxum</name>
    <name type="common">Orchid</name>
    <dbReference type="NCBI Taxonomy" id="161865"/>
    <lineage>
        <taxon>Eukaryota</taxon>
        <taxon>Viridiplantae</taxon>
        <taxon>Streptophyta</taxon>
        <taxon>Embryophyta</taxon>
        <taxon>Tracheophyta</taxon>
        <taxon>Spermatophyta</taxon>
        <taxon>Magnoliopsida</taxon>
        <taxon>Liliopsida</taxon>
        <taxon>Asparagales</taxon>
        <taxon>Orchidaceae</taxon>
        <taxon>Epidendroideae</taxon>
        <taxon>Malaxideae</taxon>
        <taxon>Dendrobiinae</taxon>
        <taxon>Dendrobium</taxon>
    </lineage>
</organism>
<reference evidence="1 2" key="1">
    <citation type="journal article" date="2021" name="Hortic Res">
        <title>Chromosome-scale assembly of the Dendrobium chrysotoxum genome enhances the understanding of orchid evolution.</title>
        <authorList>
            <person name="Zhang Y."/>
            <person name="Zhang G.Q."/>
            <person name="Zhang D."/>
            <person name="Liu X.D."/>
            <person name="Xu X.Y."/>
            <person name="Sun W.H."/>
            <person name="Yu X."/>
            <person name="Zhu X."/>
            <person name="Wang Z.W."/>
            <person name="Zhao X."/>
            <person name="Zhong W.Y."/>
            <person name="Chen H."/>
            <person name="Yin W.L."/>
            <person name="Huang T."/>
            <person name="Niu S.C."/>
            <person name="Liu Z.J."/>
        </authorList>
    </citation>
    <scope>NUCLEOTIDE SEQUENCE [LARGE SCALE GENOMIC DNA]</scope>
    <source>
        <strain evidence="1">Lindl</strain>
    </source>
</reference>
<sequence>MLELLEKAVPHMLIAFSSFTVGNAPSPFLPSTPGMQPMTPNSANYLPGTPVYSITTLSIKNASTINKTH</sequence>
<name>A0AAV7FUA7_DENCH</name>
<gene>
    <name evidence="1" type="ORF">IEQ34_017548</name>
</gene>
<protein>
    <submittedName>
        <fullName evidence="1">Uncharacterized protein</fullName>
    </submittedName>
</protein>
<evidence type="ECO:0000313" key="2">
    <source>
        <dbReference type="Proteomes" id="UP000775213"/>
    </source>
</evidence>
<proteinExistence type="predicted"/>
<comment type="caution">
    <text evidence="1">The sequence shown here is derived from an EMBL/GenBank/DDBJ whole genome shotgun (WGS) entry which is preliminary data.</text>
</comment>
<accession>A0AAV7FUA7</accession>
<keyword evidence="2" id="KW-1185">Reference proteome</keyword>
<dbReference type="EMBL" id="JAGFBR010000016">
    <property type="protein sequence ID" value="KAH0453224.1"/>
    <property type="molecule type" value="Genomic_DNA"/>
</dbReference>
<evidence type="ECO:0000313" key="1">
    <source>
        <dbReference type="EMBL" id="KAH0453224.1"/>
    </source>
</evidence>